<keyword evidence="4 5" id="KW-0472">Membrane</keyword>
<dbReference type="PANTHER" id="PTHR22642">
    <property type="entry name" value="IMIDAZOLONEPROPIONASE"/>
    <property type="match status" value="1"/>
</dbReference>
<feature type="transmembrane region" description="Helical" evidence="5">
    <location>
        <begin position="371"/>
        <end position="394"/>
    </location>
</feature>
<organism evidence="7 8">
    <name type="scientific">Brevibacterium linens ATCC 9172</name>
    <dbReference type="NCBI Taxonomy" id="1255617"/>
    <lineage>
        <taxon>Bacteria</taxon>
        <taxon>Bacillati</taxon>
        <taxon>Actinomycetota</taxon>
        <taxon>Actinomycetes</taxon>
        <taxon>Micrococcales</taxon>
        <taxon>Brevibacteriaceae</taxon>
        <taxon>Brevibacterium</taxon>
    </lineage>
</organism>
<feature type="transmembrane region" description="Helical" evidence="5">
    <location>
        <begin position="21"/>
        <end position="46"/>
    </location>
</feature>
<feature type="transmembrane region" description="Helical" evidence="5">
    <location>
        <begin position="163"/>
        <end position="182"/>
    </location>
</feature>
<dbReference type="InterPro" id="IPR032466">
    <property type="entry name" value="Metal_Hydrolase"/>
</dbReference>
<feature type="transmembrane region" description="Helical" evidence="5">
    <location>
        <begin position="339"/>
        <end position="359"/>
    </location>
</feature>
<evidence type="ECO:0000256" key="4">
    <source>
        <dbReference type="ARBA" id="ARBA00023136"/>
    </source>
</evidence>
<dbReference type="InterPro" id="IPR011059">
    <property type="entry name" value="Metal-dep_hydrolase_composite"/>
</dbReference>
<dbReference type="PANTHER" id="PTHR22642:SF2">
    <property type="entry name" value="PROTEIN LONG AFTER FAR-RED 3"/>
    <property type="match status" value="1"/>
</dbReference>
<gene>
    <name evidence="7" type="ORF">BLIN9172_01278</name>
</gene>
<dbReference type="Gene3D" id="1.20.1740.10">
    <property type="entry name" value="Amino acid/polyamine transporter I"/>
    <property type="match status" value="1"/>
</dbReference>
<dbReference type="Gene3D" id="3.10.310.70">
    <property type="match status" value="1"/>
</dbReference>
<feature type="transmembrane region" description="Helical" evidence="5">
    <location>
        <begin position="437"/>
        <end position="458"/>
    </location>
</feature>
<evidence type="ECO:0000256" key="1">
    <source>
        <dbReference type="ARBA" id="ARBA00004141"/>
    </source>
</evidence>
<dbReference type="AlphaFoldDB" id="A0A2H1IN44"/>
<dbReference type="InterPro" id="IPR013108">
    <property type="entry name" value="Amidohydro_3"/>
</dbReference>
<dbReference type="InterPro" id="IPR002293">
    <property type="entry name" value="AA/rel_permease1"/>
</dbReference>
<dbReference type="Gene3D" id="2.30.40.10">
    <property type="entry name" value="Urease, subunit C, domain 1"/>
    <property type="match status" value="1"/>
</dbReference>
<dbReference type="SUPFAM" id="SSF51556">
    <property type="entry name" value="Metallo-dependent hydrolases"/>
    <property type="match status" value="1"/>
</dbReference>
<feature type="transmembrane region" description="Helical" evidence="5">
    <location>
        <begin position="236"/>
        <end position="261"/>
    </location>
</feature>
<dbReference type="EMBL" id="FXYY01000005">
    <property type="protein sequence ID" value="SMX76637.1"/>
    <property type="molecule type" value="Genomic_DNA"/>
</dbReference>
<dbReference type="RefSeq" id="WP_240812141.1">
    <property type="nucleotide sequence ID" value="NZ_FXYY01000005.1"/>
</dbReference>
<keyword evidence="7" id="KW-0378">Hydrolase</keyword>
<dbReference type="GO" id="GO:0016020">
    <property type="term" value="C:membrane"/>
    <property type="evidence" value="ECO:0007669"/>
    <property type="project" value="UniProtKB-SubCell"/>
</dbReference>
<evidence type="ECO:0000256" key="2">
    <source>
        <dbReference type="ARBA" id="ARBA00022692"/>
    </source>
</evidence>
<dbReference type="Gene3D" id="3.20.20.140">
    <property type="entry name" value="Metal-dependent hydrolases"/>
    <property type="match status" value="1"/>
</dbReference>
<keyword evidence="3 5" id="KW-1133">Transmembrane helix</keyword>
<protein>
    <submittedName>
        <fullName evidence="7">Predicted amidohydrolase YtcJ</fullName>
    </submittedName>
</protein>
<evidence type="ECO:0000256" key="5">
    <source>
        <dbReference type="SAM" id="Phobius"/>
    </source>
</evidence>
<evidence type="ECO:0000313" key="7">
    <source>
        <dbReference type="EMBL" id="SMX76637.1"/>
    </source>
</evidence>
<evidence type="ECO:0000256" key="3">
    <source>
        <dbReference type="ARBA" id="ARBA00022989"/>
    </source>
</evidence>
<dbReference type="InterPro" id="IPR033932">
    <property type="entry name" value="YtcJ-like"/>
</dbReference>
<feature type="transmembrane region" description="Helical" evidence="5">
    <location>
        <begin position="94"/>
        <end position="122"/>
    </location>
</feature>
<dbReference type="Pfam" id="PF13520">
    <property type="entry name" value="AA_permease_2"/>
    <property type="match status" value="1"/>
</dbReference>
<proteinExistence type="predicted"/>
<accession>A0A2H1IN44</accession>
<dbReference type="Pfam" id="PF07969">
    <property type="entry name" value="Amidohydro_3"/>
    <property type="match status" value="1"/>
</dbReference>
<reference evidence="7 8" key="1">
    <citation type="submission" date="2017-03" db="EMBL/GenBank/DDBJ databases">
        <authorList>
            <person name="Afonso C.L."/>
            <person name="Miller P.J."/>
            <person name="Scott M.A."/>
            <person name="Spackman E."/>
            <person name="Goraichik I."/>
            <person name="Dimitrov K.M."/>
            <person name="Suarez D.L."/>
            <person name="Swayne D.E."/>
        </authorList>
    </citation>
    <scope>NUCLEOTIDE SEQUENCE [LARGE SCALE GENOMIC DNA]</scope>
    <source>
        <strain evidence="7 8">ATCC 9172</strain>
    </source>
</reference>
<feature type="transmembrane region" description="Helical" evidence="5">
    <location>
        <begin position="194"/>
        <end position="215"/>
    </location>
</feature>
<keyword evidence="2 5" id="KW-0812">Transmembrane</keyword>
<feature type="domain" description="Amidohydrolase 3" evidence="6">
    <location>
        <begin position="561"/>
        <end position="1041"/>
    </location>
</feature>
<evidence type="ECO:0000313" key="8">
    <source>
        <dbReference type="Proteomes" id="UP000234641"/>
    </source>
</evidence>
<dbReference type="CDD" id="cd01300">
    <property type="entry name" value="YtcJ_like"/>
    <property type="match status" value="1"/>
</dbReference>
<feature type="transmembrane region" description="Helical" evidence="5">
    <location>
        <begin position="284"/>
        <end position="308"/>
    </location>
</feature>
<evidence type="ECO:0000259" key="6">
    <source>
        <dbReference type="Pfam" id="PF07969"/>
    </source>
</evidence>
<feature type="transmembrane region" description="Helical" evidence="5">
    <location>
        <begin position="406"/>
        <end position="425"/>
    </location>
</feature>
<dbReference type="GO" id="GO:0016810">
    <property type="term" value="F:hydrolase activity, acting on carbon-nitrogen (but not peptide) bonds"/>
    <property type="evidence" value="ECO:0007669"/>
    <property type="project" value="InterPro"/>
</dbReference>
<feature type="transmembrane region" description="Helical" evidence="5">
    <location>
        <begin position="134"/>
        <end position="151"/>
    </location>
</feature>
<dbReference type="GO" id="GO:0022857">
    <property type="term" value="F:transmembrane transporter activity"/>
    <property type="evidence" value="ECO:0007669"/>
    <property type="project" value="InterPro"/>
</dbReference>
<comment type="subcellular location">
    <subcellularLocation>
        <location evidence="1">Membrane</location>
        <topology evidence="1">Multi-pass membrane protein</topology>
    </subcellularLocation>
</comment>
<dbReference type="SUPFAM" id="SSF51338">
    <property type="entry name" value="Composite domain of metallo-dependent hydrolases"/>
    <property type="match status" value="1"/>
</dbReference>
<dbReference type="Proteomes" id="UP000234641">
    <property type="component" value="Unassembled WGS sequence"/>
</dbReference>
<name>A0A2H1IN44_BRELN</name>
<sequence>MTSSSPVVSSALKKNALGTAGIVFLVLAAVAPLTGIVVVAGLAMALGNGGGAAASFFLMAIILLIFSVGYAQMSRELVNAGGFYAFVVKGLGRTGGLIAGLIATIGYNFFVVGTIGTSGFFMQTIIADLTGLDVHWYVWGLASILVSFFLARRGVDFSSKILGIALVLEVALLVVFDVAVLVQTGFALEAFSPAAVFSGSFPIGLLIAATGFLGFEATALFGEEAKQPLKTIPRATYSAIIAIGLVLGLTTWAVVSAIGVAQTQGVALDHLAAGDLLFSLAEQYVGTTFLTIMLILLLISLFAAMLAFHNSATRYLYSLGRARILPHALARTGSNGTPVVAGLVQAGFAALVALVFMLTGASPLEAIVPPMLGFGTLSIIVLQALAALSILVHFRRTRSPKLLSTLLAPLISFLLLGTIVVMAIANFDIVAGSDAMAIRLLPWLLAVTAFGGLIYGAWLKANRPKVYAGLADDLEQVVPGHGQLDPGHVQDTAPAITGSCTVSSTASQGESPMHQIFHNGRIHTVDSTLPSARGFVVEDGRITAIGNDAEVLAHTRDDTAVIDLGDAFVMPGFVDVHNHHFVSGKEELFELRLPLGADVAEIIATVAAHVTSGAVAPGAWIAGSPWASDALESINAPEALAQLDSASGGHPVVLTDDAHHNRWANTAAMTLAGITDSATGVLFEAAGLPVAALQTEASALTADQERAASRRGIDELHAFGITAFQDAGVSTQIMRALSSLDAEGQLDAWVVSSMLVNDEIFGFDAIGNDLIFDGEQYRSRHHRPDFVKIFLDGVPPTQTGAFIEPYLSDGLHADHHCGQTLLDPALLLDWLRRAATAGLSAKIHCTGDASVNAVINAVEVLRAEGVTGTRYQVAHGQFVLDSDIARMAALGVDADISPFIWTPGPISEAIKQVLPADRASRMQPVRTQIDAGVTVAGGSDWPVSPSPNPWEGIEGLVTRQDPSGRYPGTLWAEQAISLAEAIEVFTLSGAVSMGLDDECGSLSVGKSADFIVADRDPFVTDPHDLAGVGIEATWFAGRRVFTR</sequence>
<feature type="transmembrane region" description="Helical" evidence="5">
    <location>
        <begin position="52"/>
        <end position="73"/>
    </location>
</feature>